<dbReference type="Proteomes" id="UP000761411">
    <property type="component" value="Unassembled WGS sequence"/>
</dbReference>
<evidence type="ECO:0000313" key="2">
    <source>
        <dbReference type="EMBL" id="MBS8265282.1"/>
    </source>
</evidence>
<proteinExistence type="predicted"/>
<dbReference type="Pfam" id="PF08378">
    <property type="entry name" value="NERD"/>
    <property type="match status" value="1"/>
</dbReference>
<comment type="caution">
    <text evidence="2">The sequence shown here is derived from an EMBL/GenBank/DDBJ whole genome shotgun (WGS) entry which is preliminary data.</text>
</comment>
<protein>
    <submittedName>
        <fullName evidence="2">NERD domain-containing protein</fullName>
    </submittedName>
</protein>
<organism evidence="2 3">
    <name type="scientific">Mesobacillus boroniphilus</name>
    <dbReference type="NCBI Taxonomy" id="308892"/>
    <lineage>
        <taxon>Bacteria</taxon>
        <taxon>Bacillati</taxon>
        <taxon>Bacillota</taxon>
        <taxon>Bacilli</taxon>
        <taxon>Bacillales</taxon>
        <taxon>Bacillaceae</taxon>
        <taxon>Mesobacillus</taxon>
    </lineage>
</organism>
<dbReference type="EMBL" id="QTKX01000001">
    <property type="protein sequence ID" value="MBS8265282.1"/>
    <property type="molecule type" value="Genomic_DNA"/>
</dbReference>
<accession>A0A944GX10</accession>
<evidence type="ECO:0000313" key="3">
    <source>
        <dbReference type="Proteomes" id="UP000761411"/>
    </source>
</evidence>
<gene>
    <name evidence="2" type="ORF">DYI25_12580</name>
</gene>
<sequence>MYLILKKRTIPVKILIYEAVVKRLPFNHPRKKEFQTKLMKLKAGYKGEVDLDYYLAQLPEKEFILLQGLRLPHFETHFQIDTLLLSPSFFINFESKNYAGEIDIDLTFDQLIRTIDGKQDTYGNPILQAKIQTSNLTTWLKNNSFSYPPIEYFVTISSAQTIIKNSNNSPEVFYRVFRTARALYKIEDMKLKFKSETLTMKDLKKIAHKLIKSHQPLIVDPKVLNLPLNELIKGIQCPECHQFGMKRIHGNWICSSCSHLSKTAHISAIKDFFLLHGFSIDNQQLREFLGIDSVDLATHILKSINPIPSGSKKNRIYSPPKDFFS</sequence>
<dbReference type="InterPro" id="IPR011528">
    <property type="entry name" value="NERD"/>
</dbReference>
<dbReference type="PROSITE" id="PS50965">
    <property type="entry name" value="NERD"/>
    <property type="match status" value="1"/>
</dbReference>
<keyword evidence="3" id="KW-1185">Reference proteome</keyword>
<feature type="domain" description="NERD" evidence="1">
    <location>
        <begin position="43"/>
        <end position="159"/>
    </location>
</feature>
<evidence type="ECO:0000259" key="1">
    <source>
        <dbReference type="PROSITE" id="PS50965"/>
    </source>
</evidence>
<dbReference type="AlphaFoldDB" id="A0A944GX10"/>
<name>A0A944GX10_9BACI</name>
<reference evidence="2 3" key="1">
    <citation type="journal article" date="2021" name="Microorganisms">
        <title>Bacterial Dimethylsulfoniopropionate Biosynthesis in the East China Sea.</title>
        <authorList>
            <person name="Liu J."/>
            <person name="Zhang Y."/>
            <person name="Liu J."/>
            <person name="Zhong H."/>
            <person name="Williams B.T."/>
            <person name="Zheng Y."/>
            <person name="Curson A.R.J."/>
            <person name="Sun C."/>
            <person name="Sun H."/>
            <person name="Song D."/>
            <person name="Wagner Mackenzie B."/>
            <person name="Bermejo Martinez A."/>
            <person name="Todd J.D."/>
            <person name="Zhang X.H."/>
        </authorList>
    </citation>
    <scope>NUCLEOTIDE SEQUENCE [LARGE SCALE GENOMIC DNA]</scope>
    <source>
        <strain evidence="2 3">ESS08</strain>
    </source>
</reference>